<dbReference type="Proteomes" id="UP000785679">
    <property type="component" value="Unassembled WGS sequence"/>
</dbReference>
<proteinExistence type="predicted"/>
<gene>
    <name evidence="2" type="ORF">FGO68_gene12399</name>
</gene>
<dbReference type="OrthoDB" id="542352at2759"/>
<feature type="domain" description="TmcB/TmcC TPR repeats" evidence="1">
    <location>
        <begin position="114"/>
        <end position="226"/>
    </location>
</feature>
<evidence type="ECO:0000259" key="1">
    <source>
        <dbReference type="Pfam" id="PF25474"/>
    </source>
</evidence>
<name>A0A8J8NGP0_HALGN</name>
<dbReference type="EMBL" id="RRYP01016684">
    <property type="protein sequence ID" value="TNV74723.1"/>
    <property type="molecule type" value="Genomic_DNA"/>
</dbReference>
<comment type="caution">
    <text evidence="2">The sequence shown here is derived from an EMBL/GenBank/DDBJ whole genome shotgun (WGS) entry which is preliminary data.</text>
</comment>
<keyword evidence="3" id="KW-1185">Reference proteome</keyword>
<dbReference type="AlphaFoldDB" id="A0A8J8NGP0"/>
<protein>
    <recommendedName>
        <fullName evidence="1">TmcB/TmcC TPR repeats domain-containing protein</fullName>
    </recommendedName>
</protein>
<reference evidence="2" key="1">
    <citation type="submission" date="2019-06" db="EMBL/GenBank/DDBJ databases">
        <authorList>
            <person name="Zheng W."/>
        </authorList>
    </citation>
    <scope>NUCLEOTIDE SEQUENCE</scope>
    <source>
        <strain evidence="2">QDHG01</strain>
    </source>
</reference>
<evidence type="ECO:0000313" key="2">
    <source>
        <dbReference type="EMBL" id="TNV74723.1"/>
    </source>
</evidence>
<sequence>MRLKMSQSQIRRQQVDEIWRQQIRTNQISSGLRIKLPRIKCPSREGSLQESNIQMERQMKMMTQRSFRLTICFTVLSRSLWRACSANTQRVHLFASCSPTVFRRKQEIEVDLQKEHFRQIAKTGQVDSTLLFNHEREYLNFLKCETLAANTAIKFWKELNITNFNASRLRALGIEVSKNLQTVEEAGRRVIERSPSDMKFYFRFGMFLLKISNNEFEALDCFKNSEMAWVINSQRHLKIQAEPLQYYLLNSAHLEGSCMQTMRQRPSQVTKGQTF</sequence>
<dbReference type="Pfam" id="PF25474">
    <property type="entry name" value="TPR_TmcB"/>
    <property type="match status" value="1"/>
</dbReference>
<accession>A0A8J8NGP0</accession>
<evidence type="ECO:0000313" key="3">
    <source>
        <dbReference type="Proteomes" id="UP000785679"/>
    </source>
</evidence>
<dbReference type="InterPro" id="IPR057352">
    <property type="entry name" value="TPR_TmcB/C"/>
</dbReference>
<organism evidence="2 3">
    <name type="scientific">Halteria grandinella</name>
    <dbReference type="NCBI Taxonomy" id="5974"/>
    <lineage>
        <taxon>Eukaryota</taxon>
        <taxon>Sar</taxon>
        <taxon>Alveolata</taxon>
        <taxon>Ciliophora</taxon>
        <taxon>Intramacronucleata</taxon>
        <taxon>Spirotrichea</taxon>
        <taxon>Stichotrichia</taxon>
        <taxon>Sporadotrichida</taxon>
        <taxon>Halteriidae</taxon>
        <taxon>Halteria</taxon>
    </lineage>
</organism>